<dbReference type="HOGENOM" id="CLU_1384342_0_0_1"/>
<dbReference type="PANTHER" id="PTHR12930:SF0">
    <property type="entry name" value="RING FINGER PROTEIN 113B"/>
    <property type="match status" value="1"/>
</dbReference>
<feature type="region of interest" description="Disordered" evidence="9">
    <location>
        <begin position="47"/>
        <end position="70"/>
    </location>
</feature>
<comment type="caution">
    <text evidence="11">The sequence shown here is derived from an EMBL/GenBank/DDBJ whole genome shotgun (WGS) entry which is preliminary data.</text>
</comment>
<comment type="subunit">
    <text evidence="8">Associated with the spliceosome.</text>
</comment>
<evidence type="ECO:0000256" key="9">
    <source>
        <dbReference type="SAM" id="MobiDB-lite"/>
    </source>
</evidence>
<protein>
    <recommendedName>
        <fullName evidence="3 8">Pre-mRNA-splicing factor CWC24</fullName>
    </recommendedName>
</protein>
<evidence type="ECO:0000256" key="6">
    <source>
        <dbReference type="ARBA" id="ARBA00022833"/>
    </source>
</evidence>
<evidence type="ECO:0000259" key="10">
    <source>
        <dbReference type="PROSITE" id="PS50103"/>
    </source>
</evidence>
<reference evidence="12" key="1">
    <citation type="journal article" date="2014" name="Microb. Cell Fact.">
        <title>Exploiting Issatchenkia orientalis SD108 for succinic acid production.</title>
        <authorList>
            <person name="Xiao H."/>
            <person name="Shao Z."/>
            <person name="Jiang Y."/>
            <person name="Dole S."/>
            <person name="Zhao H."/>
        </authorList>
    </citation>
    <scope>NUCLEOTIDE SEQUENCE [LARGE SCALE GENOMIC DNA]</scope>
    <source>
        <strain evidence="12">SD108</strain>
    </source>
</reference>
<dbReference type="Pfam" id="PF00642">
    <property type="entry name" value="zf-CCCH"/>
    <property type="match status" value="1"/>
</dbReference>
<keyword evidence="8" id="KW-0747">Spliceosome</keyword>
<dbReference type="GO" id="GO:0003677">
    <property type="term" value="F:DNA binding"/>
    <property type="evidence" value="ECO:0007669"/>
    <property type="project" value="UniProtKB-UniRule"/>
</dbReference>
<keyword evidence="5 7" id="KW-0863">Zinc-finger</keyword>
<dbReference type="AlphaFoldDB" id="A0A099P7W6"/>
<keyword evidence="4 7" id="KW-0479">Metal-binding</keyword>
<feature type="zinc finger region" description="C3H1-type" evidence="7">
    <location>
        <begin position="146"/>
        <end position="174"/>
    </location>
</feature>
<keyword evidence="6 7" id="KW-0862">Zinc</keyword>
<dbReference type="GO" id="GO:0005684">
    <property type="term" value="C:U2-type spliceosomal complex"/>
    <property type="evidence" value="ECO:0007669"/>
    <property type="project" value="TreeGrafter"/>
</dbReference>
<comment type="function">
    <text evidence="1 8">Involved in pre-mRNA splicing.</text>
</comment>
<organism evidence="11 12">
    <name type="scientific">Pichia kudriavzevii</name>
    <name type="common">Yeast</name>
    <name type="synonym">Issatchenkia orientalis</name>
    <dbReference type="NCBI Taxonomy" id="4909"/>
    <lineage>
        <taxon>Eukaryota</taxon>
        <taxon>Fungi</taxon>
        <taxon>Dikarya</taxon>
        <taxon>Ascomycota</taxon>
        <taxon>Saccharomycotina</taxon>
        <taxon>Pichiomycetes</taxon>
        <taxon>Pichiales</taxon>
        <taxon>Pichiaceae</taxon>
        <taxon>Pichia</taxon>
    </lineage>
</organism>
<keyword evidence="8" id="KW-0508">mRNA splicing</keyword>
<evidence type="ECO:0000256" key="1">
    <source>
        <dbReference type="ARBA" id="ARBA00003777"/>
    </source>
</evidence>
<dbReference type="eggNOG" id="KOG1813">
    <property type="taxonomic scope" value="Eukaryota"/>
</dbReference>
<accession>A0A099P7W6</accession>
<dbReference type="GO" id="GO:0008270">
    <property type="term" value="F:zinc ion binding"/>
    <property type="evidence" value="ECO:0007669"/>
    <property type="project" value="UniProtKB-KW"/>
</dbReference>
<sequence>MFKKRKVKGTSEKRKREDNSKEIVEQDDCHNVQLELDPRIINRAKTIVEADDSIPQKEKEEEEERSDLPLLSKRPKKDDLFCPDLNIQEQHQKLHENEKQLLNSKKLQEKDANGDKIYAGRIRTQSRKEVLVKPVSTHVKENYIMDYQRDVCKDFLKFGYCGFGDTCKFLHVRDEFKKNERPVIKEWEEAAKKRRKF</sequence>
<comment type="subcellular location">
    <subcellularLocation>
        <location evidence="8">Nucleus</location>
    </subcellularLocation>
</comment>
<name>A0A099P7W6_PICKU</name>
<dbReference type="SUPFAM" id="SSF90229">
    <property type="entry name" value="CCCH zinc finger"/>
    <property type="match status" value="1"/>
</dbReference>
<keyword evidence="8" id="KW-0507">mRNA processing</keyword>
<keyword evidence="8" id="KW-0238">DNA-binding</keyword>
<dbReference type="SMART" id="SM00356">
    <property type="entry name" value="ZnF_C3H1"/>
    <property type="match status" value="1"/>
</dbReference>
<dbReference type="EMBL" id="JQFK01000004">
    <property type="protein sequence ID" value="KGK40141.1"/>
    <property type="molecule type" value="Genomic_DNA"/>
</dbReference>
<dbReference type="InterPro" id="IPR000571">
    <property type="entry name" value="Znf_CCCH"/>
</dbReference>
<dbReference type="GO" id="GO:0034247">
    <property type="term" value="P:snoRNA splicing"/>
    <property type="evidence" value="ECO:0007669"/>
    <property type="project" value="TreeGrafter"/>
</dbReference>
<evidence type="ECO:0000256" key="8">
    <source>
        <dbReference type="RuleBase" id="RU367110"/>
    </source>
</evidence>
<evidence type="ECO:0000256" key="5">
    <source>
        <dbReference type="ARBA" id="ARBA00022771"/>
    </source>
</evidence>
<dbReference type="Proteomes" id="UP000029867">
    <property type="component" value="Unassembled WGS sequence"/>
</dbReference>
<dbReference type="PROSITE" id="PS50103">
    <property type="entry name" value="ZF_C3H1"/>
    <property type="match status" value="1"/>
</dbReference>
<keyword evidence="8" id="KW-0539">Nucleus</keyword>
<evidence type="ECO:0000313" key="11">
    <source>
        <dbReference type="EMBL" id="KGK40141.1"/>
    </source>
</evidence>
<dbReference type="InterPro" id="IPR036855">
    <property type="entry name" value="Znf_CCCH_sf"/>
</dbReference>
<evidence type="ECO:0000256" key="3">
    <source>
        <dbReference type="ARBA" id="ARBA00020647"/>
    </source>
</evidence>
<evidence type="ECO:0000313" key="12">
    <source>
        <dbReference type="Proteomes" id="UP000029867"/>
    </source>
</evidence>
<gene>
    <name evidence="11" type="ORF">JL09_g791</name>
</gene>
<dbReference type="GO" id="GO:0006397">
    <property type="term" value="P:mRNA processing"/>
    <property type="evidence" value="ECO:0007669"/>
    <property type="project" value="UniProtKB-KW"/>
</dbReference>
<proteinExistence type="inferred from homology"/>
<evidence type="ECO:0000256" key="2">
    <source>
        <dbReference type="ARBA" id="ARBA00009161"/>
    </source>
</evidence>
<dbReference type="VEuPathDB" id="FungiDB:C5L36_0E01120"/>
<evidence type="ECO:0000256" key="7">
    <source>
        <dbReference type="PROSITE-ProRule" id="PRU00723"/>
    </source>
</evidence>
<dbReference type="InterPro" id="IPR039971">
    <property type="entry name" value="CWC24-like"/>
</dbReference>
<feature type="compositionally biased region" description="Basic and acidic residues" evidence="9">
    <location>
        <begin position="9"/>
        <end position="24"/>
    </location>
</feature>
<dbReference type="Gene3D" id="4.10.1000.10">
    <property type="entry name" value="Zinc finger, CCCH-type"/>
    <property type="match status" value="1"/>
</dbReference>
<comment type="similarity">
    <text evidence="2 8">Belongs to the CWC24 family.</text>
</comment>
<evidence type="ECO:0000256" key="4">
    <source>
        <dbReference type="ARBA" id="ARBA00022723"/>
    </source>
</evidence>
<dbReference type="PANTHER" id="PTHR12930">
    <property type="entry name" value="ZINC FINGER PROTEIN 183"/>
    <property type="match status" value="1"/>
</dbReference>
<feature type="region of interest" description="Disordered" evidence="9">
    <location>
        <begin position="1"/>
        <end position="24"/>
    </location>
</feature>
<feature type="domain" description="C3H1-type" evidence="10">
    <location>
        <begin position="146"/>
        <end position="174"/>
    </location>
</feature>